<feature type="domain" description="Helicase C-terminal" evidence="9">
    <location>
        <begin position="408"/>
        <end position="558"/>
    </location>
</feature>
<sequence length="569" mass="64024">MLIIDLLEDLQSLKRDIVTAIKRVESVHDEHIDTAINKHVAECRTHLALICEMVQGSLYPLKKKNNNGSQNKQDHQSMVDDLDDLDFDEFLQDTPIAAPGGNSSSTSALKHQITGTTSSFDLDDDDEIRIKNEMAQQLADKVPNEDDDSFNDLDFDADDIGMIEEAEKSALEEPTMLVEDEPDDIHQPEDPRYQEVLKQYFGYSKFRPFQWKIINSILNDKRDNCVIMATGYGKSLTFQFPSVYTKRVSVIISPLISLMQDQVHNLKASNIEACYLGSAQDNMRDVKDAMFQGHYRIVYVTPEYASTAIDQFKKLDQNVGLDLIAIDEAHCVSQWGHDFRASYRQLGVLKSSFPKVPVLAVTATATVEVRNDICRSLKLINPNMTCTGFDRPNLFLAVNPKSGDIANDLKVEMKRTGNKFSFEGPTIIYCPTKKATEDVISALNGLNIACLPYHASLSLSARKKAHNSFLNDQIQVVVATVAFGMGIDKPDVRKVIHYGAPKDIESYYQEIGRAGRDGMPSECTAIFSKTDFNTSRHFISEIKSEKFREHKLKMLAKMGQYLSTTSCRR</sequence>
<comment type="caution">
    <text evidence="10">The sequence shown here is derived from an EMBL/GenBank/DDBJ whole genome shotgun (WGS) entry which is preliminary data.</text>
</comment>
<dbReference type="InterPro" id="IPR001650">
    <property type="entry name" value="Helicase_C-like"/>
</dbReference>
<reference evidence="10" key="1">
    <citation type="journal article" date="2023" name="G3 (Bethesda)">
        <title>A reference genome for the long-term kleptoplast-retaining sea slug Elysia crispata morphotype clarki.</title>
        <authorList>
            <person name="Eastman K.E."/>
            <person name="Pendleton A.L."/>
            <person name="Shaikh M.A."/>
            <person name="Suttiyut T."/>
            <person name="Ogas R."/>
            <person name="Tomko P."/>
            <person name="Gavelis G."/>
            <person name="Widhalm J.R."/>
            <person name="Wisecaver J.H."/>
        </authorList>
    </citation>
    <scope>NUCLEOTIDE SEQUENCE</scope>
    <source>
        <strain evidence="10">ECLA1</strain>
    </source>
</reference>
<keyword evidence="5" id="KW-0067">ATP-binding</keyword>
<dbReference type="PROSITE" id="PS51192">
    <property type="entry name" value="HELICASE_ATP_BIND_1"/>
    <property type="match status" value="1"/>
</dbReference>
<dbReference type="EMBL" id="JAWDGP010001473">
    <property type="protein sequence ID" value="KAK3791281.1"/>
    <property type="molecule type" value="Genomic_DNA"/>
</dbReference>
<evidence type="ECO:0000256" key="5">
    <source>
        <dbReference type="ARBA" id="ARBA00022840"/>
    </source>
</evidence>
<feature type="non-terminal residue" evidence="10">
    <location>
        <position position="1"/>
    </location>
</feature>
<gene>
    <name evidence="10" type="ORF">RRG08_012469</name>
</gene>
<keyword evidence="4" id="KW-0347">Helicase</keyword>
<organism evidence="10 11">
    <name type="scientific">Elysia crispata</name>
    <name type="common">lettuce slug</name>
    <dbReference type="NCBI Taxonomy" id="231223"/>
    <lineage>
        <taxon>Eukaryota</taxon>
        <taxon>Metazoa</taxon>
        <taxon>Spiralia</taxon>
        <taxon>Lophotrochozoa</taxon>
        <taxon>Mollusca</taxon>
        <taxon>Gastropoda</taxon>
        <taxon>Heterobranchia</taxon>
        <taxon>Euthyneura</taxon>
        <taxon>Panpulmonata</taxon>
        <taxon>Sacoglossa</taxon>
        <taxon>Placobranchoidea</taxon>
        <taxon>Plakobranchidae</taxon>
        <taxon>Elysia</taxon>
    </lineage>
</organism>
<dbReference type="Gene3D" id="3.40.50.300">
    <property type="entry name" value="P-loop containing nucleotide triphosphate hydrolases"/>
    <property type="match status" value="2"/>
</dbReference>
<dbReference type="InterPro" id="IPR011545">
    <property type="entry name" value="DEAD/DEAH_box_helicase_dom"/>
</dbReference>
<dbReference type="SMART" id="SM00490">
    <property type="entry name" value="HELICc"/>
    <property type="match status" value="1"/>
</dbReference>
<comment type="similarity">
    <text evidence="1">Belongs to the helicase family. RecQ subfamily.</text>
</comment>
<dbReference type="PANTHER" id="PTHR13710:SF120">
    <property type="entry name" value="BIFUNCTIONAL 3'-5' EXONUCLEASE_ATP-DEPENDENT HELICASE WRN"/>
    <property type="match status" value="1"/>
</dbReference>
<dbReference type="GO" id="GO:0009378">
    <property type="term" value="F:four-way junction helicase activity"/>
    <property type="evidence" value="ECO:0007669"/>
    <property type="project" value="TreeGrafter"/>
</dbReference>
<evidence type="ECO:0000313" key="10">
    <source>
        <dbReference type="EMBL" id="KAK3791281.1"/>
    </source>
</evidence>
<dbReference type="AlphaFoldDB" id="A0AAE1E1W6"/>
<evidence type="ECO:0000256" key="6">
    <source>
        <dbReference type="ARBA" id="ARBA00034617"/>
    </source>
</evidence>
<dbReference type="CDD" id="cd18794">
    <property type="entry name" value="SF2_C_RecQ"/>
    <property type="match status" value="1"/>
</dbReference>
<proteinExistence type="inferred from homology"/>
<keyword evidence="3" id="KW-0378">Hydrolase</keyword>
<dbReference type="InterPro" id="IPR027417">
    <property type="entry name" value="P-loop_NTPase"/>
</dbReference>
<dbReference type="GO" id="GO:0016787">
    <property type="term" value="F:hydrolase activity"/>
    <property type="evidence" value="ECO:0007669"/>
    <property type="project" value="UniProtKB-KW"/>
</dbReference>
<dbReference type="GO" id="GO:0005654">
    <property type="term" value="C:nucleoplasm"/>
    <property type="evidence" value="ECO:0007669"/>
    <property type="project" value="TreeGrafter"/>
</dbReference>
<feature type="domain" description="Helicase ATP-binding" evidence="8">
    <location>
        <begin position="215"/>
        <end position="383"/>
    </location>
</feature>
<dbReference type="InterPro" id="IPR004589">
    <property type="entry name" value="DNA_helicase_ATP-dep_RecQ"/>
</dbReference>
<dbReference type="GO" id="GO:0003676">
    <property type="term" value="F:nucleic acid binding"/>
    <property type="evidence" value="ECO:0007669"/>
    <property type="project" value="InterPro"/>
</dbReference>
<dbReference type="GO" id="GO:0005524">
    <property type="term" value="F:ATP binding"/>
    <property type="evidence" value="ECO:0007669"/>
    <property type="project" value="UniProtKB-KW"/>
</dbReference>
<dbReference type="Pfam" id="PF00270">
    <property type="entry name" value="DEAD"/>
    <property type="match status" value="1"/>
</dbReference>
<evidence type="ECO:0000313" key="11">
    <source>
        <dbReference type="Proteomes" id="UP001283361"/>
    </source>
</evidence>
<dbReference type="Proteomes" id="UP001283361">
    <property type="component" value="Unassembled WGS sequence"/>
</dbReference>
<dbReference type="GO" id="GO:0005694">
    <property type="term" value="C:chromosome"/>
    <property type="evidence" value="ECO:0007669"/>
    <property type="project" value="TreeGrafter"/>
</dbReference>
<evidence type="ECO:0000256" key="2">
    <source>
        <dbReference type="ARBA" id="ARBA00022741"/>
    </source>
</evidence>
<dbReference type="InterPro" id="IPR014001">
    <property type="entry name" value="Helicase_ATP-bd"/>
</dbReference>
<dbReference type="GO" id="GO:0000724">
    <property type="term" value="P:double-strand break repair via homologous recombination"/>
    <property type="evidence" value="ECO:0007669"/>
    <property type="project" value="TreeGrafter"/>
</dbReference>
<accession>A0AAE1E1W6</accession>
<keyword evidence="2" id="KW-0547">Nucleotide-binding</keyword>
<dbReference type="Pfam" id="PF00271">
    <property type="entry name" value="Helicase_C"/>
    <property type="match status" value="1"/>
</dbReference>
<dbReference type="PROSITE" id="PS51194">
    <property type="entry name" value="HELICASE_CTER"/>
    <property type="match status" value="1"/>
</dbReference>
<protein>
    <recommendedName>
        <fullName evidence="7">DNA 3'-5' helicase</fullName>
        <ecNumber evidence="7">5.6.2.4</ecNumber>
    </recommendedName>
</protein>
<dbReference type="PANTHER" id="PTHR13710">
    <property type="entry name" value="DNA HELICASE RECQ FAMILY MEMBER"/>
    <property type="match status" value="1"/>
</dbReference>
<dbReference type="GO" id="GO:0043138">
    <property type="term" value="F:3'-5' DNA helicase activity"/>
    <property type="evidence" value="ECO:0007669"/>
    <property type="project" value="UniProtKB-EC"/>
</dbReference>
<evidence type="ECO:0000256" key="4">
    <source>
        <dbReference type="ARBA" id="ARBA00022806"/>
    </source>
</evidence>
<dbReference type="SUPFAM" id="SSF52540">
    <property type="entry name" value="P-loop containing nucleoside triphosphate hydrolases"/>
    <property type="match status" value="2"/>
</dbReference>
<dbReference type="NCBIfam" id="TIGR00614">
    <property type="entry name" value="recQ_fam"/>
    <property type="match status" value="1"/>
</dbReference>
<keyword evidence="11" id="KW-1185">Reference proteome</keyword>
<evidence type="ECO:0000259" key="9">
    <source>
        <dbReference type="PROSITE" id="PS51194"/>
    </source>
</evidence>
<dbReference type="EC" id="5.6.2.4" evidence="7"/>
<dbReference type="SMART" id="SM00487">
    <property type="entry name" value="DEXDc"/>
    <property type="match status" value="1"/>
</dbReference>
<evidence type="ECO:0000256" key="7">
    <source>
        <dbReference type="ARBA" id="ARBA00034808"/>
    </source>
</evidence>
<evidence type="ECO:0000259" key="8">
    <source>
        <dbReference type="PROSITE" id="PS51192"/>
    </source>
</evidence>
<comment type="catalytic activity">
    <reaction evidence="6">
        <text>Couples ATP hydrolysis with the unwinding of duplex DNA by translocating in the 3'-5' direction.</text>
        <dbReference type="EC" id="5.6.2.4"/>
    </reaction>
</comment>
<dbReference type="FunFam" id="3.40.50.300:FF:000941">
    <property type="entry name" value="Werner syndrome RecQ like helicase"/>
    <property type="match status" value="1"/>
</dbReference>
<dbReference type="GO" id="GO:0005737">
    <property type="term" value="C:cytoplasm"/>
    <property type="evidence" value="ECO:0007669"/>
    <property type="project" value="TreeGrafter"/>
</dbReference>
<evidence type="ECO:0000256" key="1">
    <source>
        <dbReference type="ARBA" id="ARBA00005446"/>
    </source>
</evidence>
<evidence type="ECO:0000256" key="3">
    <source>
        <dbReference type="ARBA" id="ARBA00022801"/>
    </source>
</evidence>
<dbReference type="GO" id="GO:0000723">
    <property type="term" value="P:telomere maintenance"/>
    <property type="evidence" value="ECO:0007669"/>
    <property type="project" value="TreeGrafter"/>
</dbReference>
<name>A0AAE1E1W6_9GAST</name>